<feature type="domain" description="Nudix hydrolase" evidence="14">
    <location>
        <begin position="8"/>
        <end position="137"/>
    </location>
</feature>
<protein>
    <recommendedName>
        <fullName evidence="11">8-oxo-dGTP diphosphatase</fullName>
        <ecNumber evidence="11">3.6.1.55</ecNumber>
    </recommendedName>
</protein>
<dbReference type="GO" id="GO:0044716">
    <property type="term" value="F:8-oxo-GDP phosphatase activity"/>
    <property type="evidence" value="ECO:0007669"/>
    <property type="project" value="TreeGrafter"/>
</dbReference>
<keyword evidence="7" id="KW-0378">Hydrolase</keyword>
<evidence type="ECO:0000256" key="6">
    <source>
        <dbReference type="ARBA" id="ARBA00022763"/>
    </source>
</evidence>
<evidence type="ECO:0000256" key="13">
    <source>
        <dbReference type="PIRSR" id="PIRSR603561-2"/>
    </source>
</evidence>
<evidence type="ECO:0000313" key="15">
    <source>
        <dbReference type="EMBL" id="GAL93994.1"/>
    </source>
</evidence>
<evidence type="ECO:0000256" key="8">
    <source>
        <dbReference type="ARBA" id="ARBA00022842"/>
    </source>
</evidence>
<dbReference type="InterPro" id="IPR003561">
    <property type="entry name" value="Mutator_MutT"/>
</dbReference>
<comment type="similarity">
    <text evidence="2">Belongs to the Nudix hydrolase family.</text>
</comment>
<dbReference type="EMBL" id="BBPA01000051">
    <property type="protein sequence ID" value="GAL93994.1"/>
    <property type="molecule type" value="Genomic_DNA"/>
</dbReference>
<evidence type="ECO:0000256" key="7">
    <source>
        <dbReference type="ARBA" id="ARBA00022801"/>
    </source>
</evidence>
<feature type="binding site" evidence="12">
    <location>
        <begin position="41"/>
        <end position="44"/>
    </location>
    <ligand>
        <name>8-oxo-dGTP</name>
        <dbReference type="ChEBI" id="CHEBI:77896"/>
    </ligand>
</feature>
<evidence type="ECO:0000256" key="1">
    <source>
        <dbReference type="ARBA" id="ARBA00001946"/>
    </source>
</evidence>
<dbReference type="PANTHER" id="PTHR47707:SF1">
    <property type="entry name" value="NUDIX HYDROLASE FAMILY PROTEIN"/>
    <property type="match status" value="1"/>
</dbReference>
<dbReference type="InterPro" id="IPR000086">
    <property type="entry name" value="NUDIX_hydrolase_dom"/>
</dbReference>
<dbReference type="PROSITE" id="PS51462">
    <property type="entry name" value="NUDIX"/>
    <property type="match status" value="1"/>
</dbReference>
<dbReference type="InterPro" id="IPR020476">
    <property type="entry name" value="Nudix_hydrolase"/>
</dbReference>
<dbReference type="Proteomes" id="UP000030321">
    <property type="component" value="Unassembled WGS sequence"/>
</dbReference>
<dbReference type="SUPFAM" id="SSF55811">
    <property type="entry name" value="Nudix"/>
    <property type="match status" value="1"/>
</dbReference>
<sequence length="140" mass="16004">MIPETDSLASKQIGVAVIRDDRDLILIDRRLAKGLLGGFWEFPGGKIEGNETVQECIKREILEEIGIEIAVDSHLITIDHTYSHFRVNLQVYNCRYLSGQARAIECEEIRWVTIQELDNYTFPAANQEIIRALKDMVNSK</sequence>
<dbReference type="InterPro" id="IPR020084">
    <property type="entry name" value="NUDIX_hydrolase_CS"/>
</dbReference>
<dbReference type="AlphaFoldDB" id="A0A0A1VWQ4"/>
<evidence type="ECO:0000256" key="10">
    <source>
        <dbReference type="ARBA" id="ARBA00035861"/>
    </source>
</evidence>
<gene>
    <name evidence="15" type="ORF">N44_02574</name>
</gene>
<dbReference type="CDD" id="cd03425">
    <property type="entry name" value="NUDIX_MutT_NudA_like"/>
    <property type="match status" value="1"/>
</dbReference>
<keyword evidence="9" id="KW-0234">DNA repair</keyword>
<dbReference type="GO" id="GO:0046872">
    <property type="term" value="F:metal ion binding"/>
    <property type="evidence" value="ECO:0007669"/>
    <property type="project" value="UniProtKB-KW"/>
</dbReference>
<dbReference type="EC" id="3.6.1.55" evidence="11"/>
<dbReference type="GO" id="GO:0044715">
    <property type="term" value="F:8-oxo-dGDP phosphatase activity"/>
    <property type="evidence" value="ECO:0007669"/>
    <property type="project" value="TreeGrafter"/>
</dbReference>
<evidence type="ECO:0000256" key="4">
    <source>
        <dbReference type="ARBA" id="ARBA00022705"/>
    </source>
</evidence>
<dbReference type="InterPro" id="IPR047127">
    <property type="entry name" value="MutT-like"/>
</dbReference>
<evidence type="ECO:0000256" key="5">
    <source>
        <dbReference type="ARBA" id="ARBA00022723"/>
    </source>
</evidence>
<keyword evidence="6" id="KW-0227">DNA damage</keyword>
<dbReference type="InterPro" id="IPR015797">
    <property type="entry name" value="NUDIX_hydrolase-like_dom_sf"/>
</dbReference>
<dbReference type="InterPro" id="IPR029119">
    <property type="entry name" value="MutY_C"/>
</dbReference>
<reference evidence="16" key="1">
    <citation type="journal article" date="2015" name="Genome">
        <title>Whole Genome Sequence of the Non-Microcystin-Producing Microcystis aeruginosa Strain NIES-44.</title>
        <authorList>
            <person name="Okano K."/>
            <person name="Miyata N."/>
            <person name="Ozaki Y."/>
        </authorList>
    </citation>
    <scope>NUCLEOTIDE SEQUENCE [LARGE SCALE GENOMIC DNA]</scope>
    <source>
        <strain evidence="16">NIES-44</strain>
    </source>
</reference>
<evidence type="ECO:0000256" key="11">
    <source>
        <dbReference type="ARBA" id="ARBA00038905"/>
    </source>
</evidence>
<evidence type="ECO:0000259" key="14">
    <source>
        <dbReference type="PROSITE" id="PS51462"/>
    </source>
</evidence>
<evidence type="ECO:0000313" key="16">
    <source>
        <dbReference type="Proteomes" id="UP000030321"/>
    </source>
</evidence>
<dbReference type="NCBIfam" id="TIGR00586">
    <property type="entry name" value="mutt"/>
    <property type="match status" value="1"/>
</dbReference>
<keyword evidence="8 13" id="KW-0460">Magnesium</keyword>
<comment type="catalytic activity">
    <reaction evidence="10">
        <text>8-oxo-dGTP + H2O = 8-oxo-dGMP + diphosphate + H(+)</text>
        <dbReference type="Rhea" id="RHEA:31575"/>
        <dbReference type="ChEBI" id="CHEBI:15377"/>
        <dbReference type="ChEBI" id="CHEBI:15378"/>
        <dbReference type="ChEBI" id="CHEBI:33019"/>
        <dbReference type="ChEBI" id="CHEBI:63224"/>
        <dbReference type="ChEBI" id="CHEBI:77896"/>
        <dbReference type="EC" id="3.6.1.55"/>
    </reaction>
</comment>
<dbReference type="PROSITE" id="PS00893">
    <property type="entry name" value="NUDIX_BOX"/>
    <property type="match status" value="1"/>
</dbReference>
<dbReference type="GO" id="GO:0035539">
    <property type="term" value="F:8-oxo-7,8-dihydrodeoxyguanosine triphosphate pyrophosphatase activity"/>
    <property type="evidence" value="ECO:0007669"/>
    <property type="project" value="UniProtKB-EC"/>
</dbReference>
<dbReference type="PRINTS" id="PR00502">
    <property type="entry name" value="NUDIXFAMILY"/>
</dbReference>
<name>A0A0A1VWQ4_MICAE</name>
<keyword evidence="3" id="KW-0515">Mutator protein</keyword>
<dbReference type="Gene3D" id="3.90.79.10">
    <property type="entry name" value="Nucleoside Triphosphate Pyrophosphohydrolase"/>
    <property type="match status" value="1"/>
</dbReference>
<evidence type="ECO:0000256" key="12">
    <source>
        <dbReference type="PIRSR" id="PIRSR603561-1"/>
    </source>
</evidence>
<dbReference type="GO" id="GO:0006281">
    <property type="term" value="P:DNA repair"/>
    <property type="evidence" value="ECO:0007669"/>
    <property type="project" value="UniProtKB-KW"/>
</dbReference>
<feature type="binding site" evidence="13">
    <location>
        <position position="64"/>
    </location>
    <ligand>
        <name>Mg(2+)</name>
        <dbReference type="ChEBI" id="CHEBI:18420"/>
    </ligand>
</feature>
<dbReference type="GO" id="GO:0008413">
    <property type="term" value="F:8-oxo-7,8-dihydroguanosine triphosphate pyrophosphatase activity"/>
    <property type="evidence" value="ECO:0007669"/>
    <property type="project" value="InterPro"/>
</dbReference>
<feature type="binding site" evidence="12">
    <location>
        <position position="30"/>
    </location>
    <ligand>
        <name>8-oxo-dGTP</name>
        <dbReference type="ChEBI" id="CHEBI:77896"/>
    </ligand>
</feature>
<comment type="cofactor">
    <cofactor evidence="1 13">
        <name>Mg(2+)</name>
        <dbReference type="ChEBI" id="CHEBI:18420"/>
    </cofactor>
</comment>
<accession>A0A0A1VWQ4</accession>
<comment type="caution">
    <text evidence="15">The sequence shown here is derived from an EMBL/GenBank/DDBJ whole genome shotgun (WGS) entry which is preliminary data.</text>
</comment>
<dbReference type="RefSeq" id="WP_045359927.1">
    <property type="nucleotide sequence ID" value="NZ_BBPA01000051.1"/>
</dbReference>
<keyword evidence="5 13" id="KW-0479">Metal-binding</keyword>
<keyword evidence="4" id="KW-0235">DNA replication</keyword>
<feature type="binding site" evidence="12">
    <location>
        <position position="126"/>
    </location>
    <ligand>
        <name>8-oxo-dGTP</name>
        <dbReference type="ChEBI" id="CHEBI:77896"/>
    </ligand>
</feature>
<organism evidence="15 16">
    <name type="scientific">Microcystis aeruginosa NIES-44</name>
    <dbReference type="NCBI Taxonomy" id="449439"/>
    <lineage>
        <taxon>Bacteria</taxon>
        <taxon>Bacillati</taxon>
        <taxon>Cyanobacteriota</taxon>
        <taxon>Cyanophyceae</taxon>
        <taxon>Oscillatoriophycideae</taxon>
        <taxon>Chroococcales</taxon>
        <taxon>Microcystaceae</taxon>
        <taxon>Microcystis</taxon>
    </lineage>
</organism>
<evidence type="ECO:0000256" key="9">
    <source>
        <dbReference type="ARBA" id="ARBA00023204"/>
    </source>
</evidence>
<feature type="binding site" evidence="13">
    <location>
        <position position="44"/>
    </location>
    <ligand>
        <name>Mg(2+)</name>
        <dbReference type="ChEBI" id="CHEBI:18420"/>
    </ligand>
</feature>
<dbReference type="GO" id="GO:0006260">
    <property type="term" value="P:DNA replication"/>
    <property type="evidence" value="ECO:0007669"/>
    <property type="project" value="UniProtKB-KW"/>
</dbReference>
<evidence type="ECO:0000256" key="2">
    <source>
        <dbReference type="ARBA" id="ARBA00005582"/>
    </source>
</evidence>
<proteinExistence type="inferred from homology"/>
<dbReference type="Pfam" id="PF14815">
    <property type="entry name" value="NUDIX_4"/>
    <property type="match status" value="1"/>
</dbReference>
<dbReference type="PANTHER" id="PTHR47707">
    <property type="entry name" value="8-OXO-DGTP DIPHOSPHATASE"/>
    <property type="match status" value="1"/>
</dbReference>
<evidence type="ECO:0000256" key="3">
    <source>
        <dbReference type="ARBA" id="ARBA00022457"/>
    </source>
</evidence>